<dbReference type="InterPro" id="IPR010642">
    <property type="entry name" value="Invasion_prot_B"/>
</dbReference>
<sequence>MFRTICSLSTVALLALSGAVQAQTATTGSTAETKPEAEAPTTQAPAATSEAPAATTGEGQLDLGKDVTEGPELGQRYSKEKFDDWDLACVKTDQEKDPCSLLQVLHDKENTPMAEFSLFRIANGTQAVAGATIIVPLETLLPAQLTISIDGAPGKRYNYSFCNPIGCVAQIGLTEADIAAFKKGKIATISLRPAPAPDTVVTVEMSLKGFTAGYNVVDVVER</sequence>
<dbReference type="RefSeq" id="WP_380722902.1">
    <property type="nucleotide sequence ID" value="NZ_JBHSGI010000034.1"/>
</dbReference>
<evidence type="ECO:0000313" key="3">
    <source>
        <dbReference type="EMBL" id="MFC4671895.1"/>
    </source>
</evidence>
<organism evidence="3 4">
    <name type="scientific">Seohaeicola nanhaiensis</name>
    <dbReference type="NCBI Taxonomy" id="1387282"/>
    <lineage>
        <taxon>Bacteria</taxon>
        <taxon>Pseudomonadati</taxon>
        <taxon>Pseudomonadota</taxon>
        <taxon>Alphaproteobacteria</taxon>
        <taxon>Rhodobacterales</taxon>
        <taxon>Roseobacteraceae</taxon>
        <taxon>Seohaeicola</taxon>
    </lineage>
</organism>
<keyword evidence="4" id="KW-1185">Reference proteome</keyword>
<comment type="caution">
    <text evidence="3">The sequence shown here is derived from an EMBL/GenBank/DDBJ whole genome shotgun (WGS) entry which is preliminary data.</text>
</comment>
<feature type="region of interest" description="Disordered" evidence="1">
    <location>
        <begin position="26"/>
        <end position="75"/>
    </location>
</feature>
<proteinExistence type="predicted"/>
<protein>
    <submittedName>
        <fullName evidence="3">Invasion associated locus B family protein</fullName>
    </submittedName>
</protein>
<keyword evidence="2" id="KW-0732">Signal</keyword>
<dbReference type="Gene3D" id="2.60.40.1880">
    <property type="entry name" value="Invasion associated locus B (IalB) protein"/>
    <property type="match status" value="1"/>
</dbReference>
<dbReference type="Pfam" id="PF06776">
    <property type="entry name" value="IalB"/>
    <property type="match status" value="1"/>
</dbReference>
<evidence type="ECO:0000256" key="2">
    <source>
        <dbReference type="SAM" id="SignalP"/>
    </source>
</evidence>
<feature type="signal peptide" evidence="2">
    <location>
        <begin position="1"/>
        <end position="22"/>
    </location>
</feature>
<evidence type="ECO:0000256" key="1">
    <source>
        <dbReference type="SAM" id="MobiDB-lite"/>
    </source>
</evidence>
<reference evidence="4" key="1">
    <citation type="journal article" date="2019" name="Int. J. Syst. Evol. Microbiol.">
        <title>The Global Catalogue of Microorganisms (GCM) 10K type strain sequencing project: providing services to taxonomists for standard genome sequencing and annotation.</title>
        <authorList>
            <consortium name="The Broad Institute Genomics Platform"/>
            <consortium name="The Broad Institute Genome Sequencing Center for Infectious Disease"/>
            <person name="Wu L."/>
            <person name="Ma J."/>
        </authorList>
    </citation>
    <scope>NUCLEOTIDE SEQUENCE [LARGE SCALE GENOMIC DNA]</scope>
    <source>
        <strain evidence="4">CGMCC 4.7283</strain>
    </source>
</reference>
<name>A0ABV9KP01_9RHOB</name>
<dbReference type="InterPro" id="IPR038696">
    <property type="entry name" value="IalB_sf"/>
</dbReference>
<accession>A0ABV9KP01</accession>
<dbReference type="Proteomes" id="UP001595973">
    <property type="component" value="Unassembled WGS sequence"/>
</dbReference>
<gene>
    <name evidence="3" type="ORF">ACFO5X_25325</name>
</gene>
<evidence type="ECO:0000313" key="4">
    <source>
        <dbReference type="Proteomes" id="UP001595973"/>
    </source>
</evidence>
<feature type="compositionally biased region" description="Low complexity" evidence="1">
    <location>
        <begin position="38"/>
        <end position="56"/>
    </location>
</feature>
<dbReference type="EMBL" id="JBHSGI010000034">
    <property type="protein sequence ID" value="MFC4671895.1"/>
    <property type="molecule type" value="Genomic_DNA"/>
</dbReference>
<feature type="chain" id="PRO_5046280681" evidence="2">
    <location>
        <begin position="23"/>
        <end position="222"/>
    </location>
</feature>